<keyword evidence="3" id="KW-0812">Transmembrane</keyword>
<feature type="non-terminal residue" evidence="7">
    <location>
        <position position="1"/>
    </location>
</feature>
<evidence type="ECO:0000256" key="1">
    <source>
        <dbReference type="ARBA" id="ARBA00004370"/>
    </source>
</evidence>
<dbReference type="InParanoid" id="A0A6L2PLT8"/>
<organism evidence="7 8">
    <name type="scientific">Coptotermes formosanus</name>
    <name type="common">Formosan subterranean termite</name>
    <dbReference type="NCBI Taxonomy" id="36987"/>
    <lineage>
        <taxon>Eukaryota</taxon>
        <taxon>Metazoa</taxon>
        <taxon>Ecdysozoa</taxon>
        <taxon>Arthropoda</taxon>
        <taxon>Hexapoda</taxon>
        <taxon>Insecta</taxon>
        <taxon>Pterygota</taxon>
        <taxon>Neoptera</taxon>
        <taxon>Polyneoptera</taxon>
        <taxon>Dictyoptera</taxon>
        <taxon>Blattodea</taxon>
        <taxon>Blattoidea</taxon>
        <taxon>Termitoidae</taxon>
        <taxon>Rhinotermitidae</taxon>
        <taxon>Coptotermes</taxon>
    </lineage>
</organism>
<dbReference type="SUPFAM" id="SSF81321">
    <property type="entry name" value="Family A G protein-coupled receptor-like"/>
    <property type="match status" value="1"/>
</dbReference>
<evidence type="ECO:0000313" key="7">
    <source>
        <dbReference type="EMBL" id="GFG31518.1"/>
    </source>
</evidence>
<evidence type="ECO:0000259" key="6">
    <source>
        <dbReference type="PROSITE" id="PS50262"/>
    </source>
</evidence>
<dbReference type="Proteomes" id="UP000502823">
    <property type="component" value="Unassembled WGS sequence"/>
</dbReference>
<dbReference type="PROSITE" id="PS50262">
    <property type="entry name" value="G_PROTEIN_RECEP_F1_2"/>
    <property type="match status" value="1"/>
</dbReference>
<keyword evidence="5" id="KW-0472">Membrane</keyword>
<sequence length="71" mass="8122">VSVGASVFTITAMSIDRYMAIRHPMAFRKIFNRSTTLFIKTESVRCRAECNQELKARMCPFTTILISCKDN</sequence>
<dbReference type="InterPro" id="IPR000276">
    <property type="entry name" value="GPCR_Rhodpsn"/>
</dbReference>
<dbReference type="GO" id="GO:0016020">
    <property type="term" value="C:membrane"/>
    <property type="evidence" value="ECO:0007669"/>
    <property type="project" value="UniProtKB-SubCell"/>
</dbReference>
<dbReference type="GO" id="GO:0004930">
    <property type="term" value="F:G protein-coupled receptor activity"/>
    <property type="evidence" value="ECO:0007669"/>
    <property type="project" value="InterPro"/>
</dbReference>
<proteinExistence type="inferred from homology"/>
<feature type="domain" description="G-protein coupled receptors family 1 profile" evidence="6">
    <location>
        <begin position="1"/>
        <end position="39"/>
    </location>
</feature>
<dbReference type="PROSITE" id="PS00237">
    <property type="entry name" value="G_PROTEIN_RECEP_F1_1"/>
    <property type="match status" value="1"/>
</dbReference>
<name>A0A6L2PLT8_COPFO</name>
<reference evidence="8" key="1">
    <citation type="submission" date="2020-01" db="EMBL/GenBank/DDBJ databases">
        <title>Draft genome sequence of the Termite Coptotermes fromosanus.</title>
        <authorList>
            <person name="Itakura S."/>
            <person name="Yosikawa Y."/>
            <person name="Umezawa K."/>
        </authorList>
    </citation>
    <scope>NUCLEOTIDE SEQUENCE [LARGE SCALE GENOMIC DNA]</scope>
</reference>
<evidence type="ECO:0000313" key="8">
    <source>
        <dbReference type="Proteomes" id="UP000502823"/>
    </source>
</evidence>
<keyword evidence="8" id="KW-1185">Reference proteome</keyword>
<dbReference type="OrthoDB" id="10037617at2759"/>
<comment type="subcellular location">
    <subcellularLocation>
        <location evidence="1">Membrane</location>
    </subcellularLocation>
</comment>
<gene>
    <name evidence="7" type="ORF">Cfor_05628</name>
</gene>
<comment type="caution">
    <text evidence="7">The sequence shown here is derived from an EMBL/GenBank/DDBJ whole genome shotgun (WGS) entry which is preliminary data.</text>
</comment>
<dbReference type="EMBL" id="BLKM01000313">
    <property type="protein sequence ID" value="GFG31518.1"/>
    <property type="molecule type" value="Genomic_DNA"/>
</dbReference>
<evidence type="ECO:0000256" key="3">
    <source>
        <dbReference type="ARBA" id="ARBA00022692"/>
    </source>
</evidence>
<accession>A0A6L2PLT8</accession>
<dbReference type="AlphaFoldDB" id="A0A6L2PLT8"/>
<dbReference type="Pfam" id="PF00001">
    <property type="entry name" value="7tm_1"/>
    <property type="match status" value="1"/>
</dbReference>
<evidence type="ECO:0000256" key="5">
    <source>
        <dbReference type="ARBA" id="ARBA00023136"/>
    </source>
</evidence>
<dbReference type="Gene3D" id="1.20.1070.10">
    <property type="entry name" value="Rhodopsin 7-helix transmembrane proteins"/>
    <property type="match status" value="1"/>
</dbReference>
<dbReference type="InterPro" id="IPR017452">
    <property type="entry name" value="GPCR_Rhodpsn_7TM"/>
</dbReference>
<evidence type="ECO:0000256" key="2">
    <source>
        <dbReference type="ARBA" id="ARBA00010663"/>
    </source>
</evidence>
<protein>
    <recommendedName>
        <fullName evidence="6">G-protein coupled receptors family 1 profile domain-containing protein</fullName>
    </recommendedName>
</protein>
<evidence type="ECO:0000256" key="4">
    <source>
        <dbReference type="ARBA" id="ARBA00022989"/>
    </source>
</evidence>
<comment type="similarity">
    <text evidence="2">Belongs to the G-protein coupled receptor 1 family.</text>
</comment>
<keyword evidence="4" id="KW-1133">Transmembrane helix</keyword>